<name>A0A0C2J3V7_THEKT</name>
<accession>A0A0C2J3V7</accession>
<protein>
    <submittedName>
        <fullName evidence="1">Uncharacterized protein</fullName>
    </submittedName>
</protein>
<sequence>MDSLDTQKGMRHCVLRESKTLFKPEDVEDPKPLIQPRGFIQINELEITSYDYFIWSRAGDEITFDIKAKTFGTKKVNIYFLVERSAALEDIFGTISNNIDEMCIESERFPGSKIGIGEFADIPYFPFVQVPSVEDEEK</sequence>
<comment type="caution">
    <text evidence="1">The sequence shown here is derived from an EMBL/GenBank/DDBJ whole genome shotgun (WGS) entry which is preliminary data.</text>
</comment>
<evidence type="ECO:0000313" key="1">
    <source>
        <dbReference type="EMBL" id="KII72534.1"/>
    </source>
</evidence>
<keyword evidence="2" id="KW-1185">Reference proteome</keyword>
<dbReference type="OrthoDB" id="410592at2759"/>
<dbReference type="Proteomes" id="UP000031668">
    <property type="component" value="Unassembled WGS sequence"/>
</dbReference>
<dbReference type="Gene3D" id="3.40.50.410">
    <property type="entry name" value="von Willebrand factor, type A domain"/>
    <property type="match status" value="1"/>
</dbReference>
<reference evidence="1 2" key="1">
    <citation type="journal article" date="2014" name="Genome Biol. Evol.">
        <title>The genome of the myxosporean Thelohanellus kitauei shows adaptations to nutrient acquisition within its fish host.</title>
        <authorList>
            <person name="Yang Y."/>
            <person name="Xiong J."/>
            <person name="Zhou Z."/>
            <person name="Huo F."/>
            <person name="Miao W."/>
            <person name="Ran C."/>
            <person name="Liu Y."/>
            <person name="Zhang J."/>
            <person name="Feng J."/>
            <person name="Wang M."/>
            <person name="Wang M."/>
            <person name="Wang L."/>
            <person name="Yao B."/>
        </authorList>
    </citation>
    <scope>NUCLEOTIDE SEQUENCE [LARGE SCALE GENOMIC DNA]</scope>
    <source>
        <strain evidence="1">Wuqing</strain>
    </source>
</reference>
<gene>
    <name evidence="1" type="ORF">RF11_04349</name>
</gene>
<dbReference type="InterPro" id="IPR036465">
    <property type="entry name" value="vWFA_dom_sf"/>
</dbReference>
<dbReference type="AlphaFoldDB" id="A0A0C2J3V7"/>
<dbReference type="Gene3D" id="2.60.40.1510">
    <property type="entry name" value="ntegrin, alpha v. Chain A, domain 3"/>
    <property type="match status" value="1"/>
</dbReference>
<dbReference type="EMBL" id="JWZT01001186">
    <property type="protein sequence ID" value="KII72534.1"/>
    <property type="molecule type" value="Genomic_DNA"/>
</dbReference>
<proteinExistence type="predicted"/>
<evidence type="ECO:0000313" key="2">
    <source>
        <dbReference type="Proteomes" id="UP000031668"/>
    </source>
</evidence>
<organism evidence="1 2">
    <name type="scientific">Thelohanellus kitauei</name>
    <name type="common">Myxosporean</name>
    <dbReference type="NCBI Taxonomy" id="669202"/>
    <lineage>
        <taxon>Eukaryota</taxon>
        <taxon>Metazoa</taxon>
        <taxon>Cnidaria</taxon>
        <taxon>Myxozoa</taxon>
        <taxon>Myxosporea</taxon>
        <taxon>Bivalvulida</taxon>
        <taxon>Platysporina</taxon>
        <taxon>Myxobolidae</taxon>
        <taxon>Thelohanellus</taxon>
    </lineage>
</organism>